<dbReference type="SMART" id="SM01296">
    <property type="entry name" value="N2227"/>
    <property type="match status" value="1"/>
</dbReference>
<keyword evidence="3" id="KW-0489">Methyltransferase</keyword>
<evidence type="ECO:0000256" key="4">
    <source>
        <dbReference type="ARBA" id="ARBA00022679"/>
    </source>
</evidence>
<dbReference type="OrthoDB" id="978at2759"/>
<feature type="region of interest" description="Disordered" evidence="6">
    <location>
        <begin position="84"/>
        <end position="175"/>
    </location>
</feature>
<evidence type="ECO:0000313" key="8">
    <source>
        <dbReference type="Proteomes" id="UP000027265"/>
    </source>
</evidence>
<dbReference type="SUPFAM" id="SSF53335">
    <property type="entry name" value="S-adenosyl-L-methionine-dependent methyltransferases"/>
    <property type="match status" value="1"/>
</dbReference>
<dbReference type="EMBL" id="KL197721">
    <property type="protein sequence ID" value="KDQ56529.1"/>
    <property type="molecule type" value="Genomic_DNA"/>
</dbReference>
<dbReference type="InterPro" id="IPR012901">
    <property type="entry name" value="CARME"/>
</dbReference>
<dbReference type="Gene3D" id="3.40.50.150">
    <property type="entry name" value="Vaccinia Virus protein VP39"/>
    <property type="match status" value="1"/>
</dbReference>
<evidence type="ECO:0000256" key="2">
    <source>
        <dbReference type="ARBA" id="ARBA00012003"/>
    </source>
</evidence>
<evidence type="ECO:0000256" key="3">
    <source>
        <dbReference type="ARBA" id="ARBA00022603"/>
    </source>
</evidence>
<dbReference type="STRING" id="933084.A0A067PP30"/>
<dbReference type="PANTHER" id="PTHR12303:SF6">
    <property type="entry name" value="CARNOSINE N-METHYLTRANSFERASE"/>
    <property type="match status" value="1"/>
</dbReference>
<dbReference type="AlphaFoldDB" id="A0A067PP30"/>
<dbReference type="GO" id="GO:0030735">
    <property type="term" value="F:carnosine N-methyltransferase activity"/>
    <property type="evidence" value="ECO:0007669"/>
    <property type="project" value="UniProtKB-EC"/>
</dbReference>
<proteinExistence type="inferred from homology"/>
<dbReference type="GO" id="GO:0032259">
    <property type="term" value="P:methylation"/>
    <property type="evidence" value="ECO:0007669"/>
    <property type="project" value="UniProtKB-KW"/>
</dbReference>
<name>A0A067PP30_9AGAM</name>
<evidence type="ECO:0000256" key="5">
    <source>
        <dbReference type="ARBA" id="ARBA00022691"/>
    </source>
</evidence>
<feature type="compositionally biased region" description="Basic and acidic residues" evidence="6">
    <location>
        <begin position="127"/>
        <end position="143"/>
    </location>
</feature>
<protein>
    <recommendedName>
        <fullName evidence="2">carnosine N-methyltransferase</fullName>
        <ecNumber evidence="2">2.1.1.22</ecNumber>
    </recommendedName>
</protein>
<dbReference type="FunCoup" id="A0A067PP30">
    <property type="interactions" value="203"/>
</dbReference>
<dbReference type="Pfam" id="PF07942">
    <property type="entry name" value="CARME"/>
    <property type="match status" value="1"/>
</dbReference>
<keyword evidence="8" id="KW-1185">Reference proteome</keyword>
<keyword evidence="4" id="KW-0808">Transferase</keyword>
<evidence type="ECO:0000313" key="7">
    <source>
        <dbReference type="EMBL" id="KDQ56529.1"/>
    </source>
</evidence>
<evidence type="ECO:0000256" key="6">
    <source>
        <dbReference type="SAM" id="MobiDB-lite"/>
    </source>
</evidence>
<feature type="compositionally biased region" description="Basic and acidic residues" evidence="6">
    <location>
        <begin position="100"/>
        <end position="115"/>
    </location>
</feature>
<evidence type="ECO:0000256" key="1">
    <source>
        <dbReference type="ARBA" id="ARBA00010086"/>
    </source>
</evidence>
<sequence length="442" mass="50177">MPYTQSQIDEEQAHFANVIETFRHYVPYSLAANNRRRKDLFTLPFEDRELLEGLGYKQKLSEVDKAIRANGEFLSEIVKNPEIFGHDADGLEDGEDVNVDEARDQVSRSDDETMTKKASGHPPHSHSHGDHSNSHSHSHDHASNHSHSHSHPPADAHRLNITSTGRKKPYRPTDFDMDKLRSTLKQFVRDWSEEGKAEREAAYKPMKDALLAHFENKSAEERSKLRVLVPGAGLGRLAWDIASLGFACQGNEFSHYMLLSSYFILNRTDKIDKYKIYPYVHSFSNVKSKTALLRPISIPDVMPSALPPGSNFSLVAGDFEEIYGAEDEDDELEPHSGQWDAIMTCFFIDTAKNIVNYLRILHRILAPGGVWINLGPLLWHFENNSTNDPSIELDLEEVKTLAWNIGFEISNEKTISTTYVNNKESMLGYVYEAAFWTATKKL</sequence>
<keyword evidence="5" id="KW-0949">S-adenosyl-L-methionine</keyword>
<accession>A0A067PP30</accession>
<organism evidence="7 8">
    <name type="scientific">Jaapia argillacea MUCL 33604</name>
    <dbReference type="NCBI Taxonomy" id="933084"/>
    <lineage>
        <taxon>Eukaryota</taxon>
        <taxon>Fungi</taxon>
        <taxon>Dikarya</taxon>
        <taxon>Basidiomycota</taxon>
        <taxon>Agaricomycotina</taxon>
        <taxon>Agaricomycetes</taxon>
        <taxon>Agaricomycetidae</taxon>
        <taxon>Jaapiales</taxon>
        <taxon>Jaapiaceae</taxon>
        <taxon>Jaapia</taxon>
    </lineage>
</organism>
<dbReference type="InParanoid" id="A0A067PP30"/>
<dbReference type="Proteomes" id="UP000027265">
    <property type="component" value="Unassembled WGS sequence"/>
</dbReference>
<dbReference type="HOGENOM" id="CLU_030612_1_1_1"/>
<dbReference type="InterPro" id="IPR029063">
    <property type="entry name" value="SAM-dependent_MTases_sf"/>
</dbReference>
<dbReference type="PANTHER" id="PTHR12303">
    <property type="entry name" value="CARNOSINE N-METHYLTRANSFERASE"/>
    <property type="match status" value="1"/>
</dbReference>
<dbReference type="EC" id="2.1.1.22" evidence="2"/>
<reference evidence="8" key="1">
    <citation type="journal article" date="2014" name="Proc. Natl. Acad. Sci. U.S.A.">
        <title>Extensive sampling of basidiomycete genomes demonstrates inadequacy of the white-rot/brown-rot paradigm for wood decay fungi.</title>
        <authorList>
            <person name="Riley R."/>
            <person name="Salamov A.A."/>
            <person name="Brown D.W."/>
            <person name="Nagy L.G."/>
            <person name="Floudas D."/>
            <person name="Held B.W."/>
            <person name="Levasseur A."/>
            <person name="Lombard V."/>
            <person name="Morin E."/>
            <person name="Otillar R."/>
            <person name="Lindquist E.A."/>
            <person name="Sun H."/>
            <person name="LaButti K.M."/>
            <person name="Schmutz J."/>
            <person name="Jabbour D."/>
            <person name="Luo H."/>
            <person name="Baker S.E."/>
            <person name="Pisabarro A.G."/>
            <person name="Walton J.D."/>
            <person name="Blanchette R.A."/>
            <person name="Henrissat B."/>
            <person name="Martin F."/>
            <person name="Cullen D."/>
            <person name="Hibbett D.S."/>
            <person name="Grigoriev I.V."/>
        </authorList>
    </citation>
    <scope>NUCLEOTIDE SEQUENCE [LARGE SCALE GENOMIC DNA]</scope>
    <source>
        <strain evidence="8">MUCL 33604</strain>
    </source>
</reference>
<feature type="compositionally biased region" description="Acidic residues" evidence="6">
    <location>
        <begin position="90"/>
        <end position="99"/>
    </location>
</feature>
<comment type="similarity">
    <text evidence="1">Belongs to the carnosine N-methyltransferase family.</text>
</comment>
<gene>
    <name evidence="7" type="ORF">JAAARDRAFT_194531</name>
</gene>